<proteinExistence type="predicted"/>
<evidence type="ECO:0000313" key="2">
    <source>
        <dbReference type="Proteomes" id="UP000255082"/>
    </source>
</evidence>
<sequence>MYIPCSELRRTPLERFDQDLAWHRDDQWFFAAGACRILAYEFIEVHRGRFTVVGLWPRTAADPSHVFVCDGSWAFDHSGWTPVAELLEVSRAAEPDADYYQRPIAMDLDEFCARHWHRSPAEFAQDPPATRPRLHRAIPATKDTVMEHTARCRWQTS</sequence>
<dbReference type="EMBL" id="UGRU01000001">
    <property type="protein sequence ID" value="SUA45001.1"/>
    <property type="molecule type" value="Genomic_DNA"/>
</dbReference>
<name>A0A378WX15_9NOCA</name>
<reference evidence="1 2" key="1">
    <citation type="submission" date="2018-06" db="EMBL/GenBank/DDBJ databases">
        <authorList>
            <consortium name="Pathogen Informatics"/>
            <person name="Doyle S."/>
        </authorList>
    </citation>
    <scope>NUCLEOTIDE SEQUENCE [LARGE SCALE GENOMIC DNA]</scope>
    <source>
        <strain evidence="1 2">NCTC13184</strain>
    </source>
</reference>
<dbReference type="Proteomes" id="UP000255082">
    <property type="component" value="Unassembled WGS sequence"/>
</dbReference>
<dbReference type="AlphaFoldDB" id="A0A378WX15"/>
<protein>
    <submittedName>
        <fullName evidence="1">Uncharacterized protein</fullName>
    </submittedName>
</protein>
<dbReference type="RefSeq" id="WP_062964210.1">
    <property type="nucleotide sequence ID" value="NZ_JAJFOE010000001.1"/>
</dbReference>
<organism evidence="1 2">
    <name type="scientific">Nocardia africana</name>
    <dbReference type="NCBI Taxonomy" id="134964"/>
    <lineage>
        <taxon>Bacteria</taxon>
        <taxon>Bacillati</taxon>
        <taxon>Actinomycetota</taxon>
        <taxon>Actinomycetes</taxon>
        <taxon>Mycobacteriales</taxon>
        <taxon>Nocardiaceae</taxon>
        <taxon>Nocardia</taxon>
    </lineage>
</organism>
<gene>
    <name evidence="1" type="ORF">NCTC13184_03523</name>
</gene>
<evidence type="ECO:0000313" key="1">
    <source>
        <dbReference type="EMBL" id="SUA45001.1"/>
    </source>
</evidence>
<accession>A0A378WX15</accession>